<dbReference type="EMBL" id="VCHE01000174">
    <property type="protein sequence ID" value="KAB2569704.1"/>
    <property type="molecule type" value="Genomic_DNA"/>
</dbReference>
<dbReference type="AlphaFoldDB" id="A0A5N5CWP1"/>
<keyword evidence="2" id="KW-1185">Reference proteome</keyword>
<gene>
    <name evidence="1" type="ORF">DBV05_g11625</name>
</gene>
<reference evidence="1 2" key="1">
    <citation type="journal article" date="2019" name="Sci. Rep.">
        <title>A multi-omics analysis of the grapevine pathogen Lasiodiplodia theobromae reveals that temperature affects the expression of virulence- and pathogenicity-related genes.</title>
        <authorList>
            <person name="Felix C."/>
            <person name="Meneses R."/>
            <person name="Goncalves M.F.M."/>
            <person name="Tilleman L."/>
            <person name="Duarte A.S."/>
            <person name="Jorrin-Novo J.V."/>
            <person name="Van de Peer Y."/>
            <person name="Deforce D."/>
            <person name="Van Nieuwerburgh F."/>
            <person name="Esteves A.C."/>
            <person name="Alves A."/>
        </authorList>
    </citation>
    <scope>NUCLEOTIDE SEQUENCE [LARGE SCALE GENOMIC DNA]</scope>
    <source>
        <strain evidence="1 2">LA-SOL3</strain>
    </source>
</reference>
<comment type="caution">
    <text evidence="1">The sequence shown here is derived from an EMBL/GenBank/DDBJ whole genome shotgun (WGS) entry which is preliminary data.</text>
</comment>
<dbReference type="Gene3D" id="3.30.710.10">
    <property type="entry name" value="Potassium Channel Kv1.1, Chain A"/>
    <property type="match status" value="1"/>
</dbReference>
<evidence type="ECO:0000313" key="2">
    <source>
        <dbReference type="Proteomes" id="UP000325902"/>
    </source>
</evidence>
<proteinExistence type="predicted"/>
<dbReference type="InterPro" id="IPR011333">
    <property type="entry name" value="SKP1/BTB/POZ_sf"/>
</dbReference>
<evidence type="ECO:0008006" key="3">
    <source>
        <dbReference type="Google" id="ProtNLM"/>
    </source>
</evidence>
<name>A0A5N5CWP1_9PEZI</name>
<dbReference type="OrthoDB" id="6359816at2759"/>
<protein>
    <recommendedName>
        <fullName evidence="3">BTB domain-containing protein</fullName>
    </recommendedName>
</protein>
<organism evidence="1 2">
    <name type="scientific">Lasiodiplodia theobromae</name>
    <dbReference type="NCBI Taxonomy" id="45133"/>
    <lineage>
        <taxon>Eukaryota</taxon>
        <taxon>Fungi</taxon>
        <taxon>Dikarya</taxon>
        <taxon>Ascomycota</taxon>
        <taxon>Pezizomycotina</taxon>
        <taxon>Dothideomycetes</taxon>
        <taxon>Dothideomycetes incertae sedis</taxon>
        <taxon>Botryosphaeriales</taxon>
        <taxon>Botryosphaeriaceae</taxon>
        <taxon>Lasiodiplodia</taxon>
    </lineage>
</organism>
<dbReference type="Proteomes" id="UP000325902">
    <property type="component" value="Unassembled WGS sequence"/>
</dbReference>
<sequence>MLDDPPAAVQALIDFIYSTHYSIDDDQDVTDKILSHLDVFIIGQKYGLQELRDMARDNITNFLEGDAGTALEAFPDVAGAFEQLETKNGIDWNKNHLPGVHGYDDWLEWAYGNADLFLADDNLWNALVEKAPKLMEVLAQRFFDDWERRADEWGMDFVQRFDGPGASGEYKCTARCPSRRCGHIQDRFFLTEAPMVVACNRCQRKYETKMWMAYVQDPADEVNE</sequence>
<accession>A0A5N5CWP1</accession>
<evidence type="ECO:0000313" key="1">
    <source>
        <dbReference type="EMBL" id="KAB2569704.1"/>
    </source>
</evidence>